<evidence type="ECO:0000313" key="2">
    <source>
        <dbReference type="Proteomes" id="UP000027647"/>
    </source>
</evidence>
<dbReference type="STRING" id="1044.EH31_05975"/>
<organism evidence="1 2">
    <name type="scientific">Erythrobacter longus</name>
    <dbReference type="NCBI Taxonomy" id="1044"/>
    <lineage>
        <taxon>Bacteria</taxon>
        <taxon>Pseudomonadati</taxon>
        <taxon>Pseudomonadota</taxon>
        <taxon>Alphaproteobacteria</taxon>
        <taxon>Sphingomonadales</taxon>
        <taxon>Erythrobacteraceae</taxon>
        <taxon>Erythrobacter/Porphyrobacter group</taxon>
        <taxon>Erythrobacter</taxon>
    </lineage>
</organism>
<evidence type="ECO:0000313" key="1">
    <source>
        <dbReference type="EMBL" id="KEO92212.1"/>
    </source>
</evidence>
<name>A0A074N2P7_ERYLO</name>
<reference evidence="1 2" key="1">
    <citation type="submission" date="2014-04" db="EMBL/GenBank/DDBJ databases">
        <title>A comprehensive comparison of genomes of Erythrobacter spp. strains.</title>
        <authorList>
            <person name="Zheng Q."/>
        </authorList>
    </citation>
    <scope>NUCLEOTIDE SEQUENCE [LARGE SCALE GENOMIC DNA]</scope>
    <source>
        <strain evidence="1 2">DSM 6997</strain>
    </source>
</reference>
<protein>
    <submittedName>
        <fullName evidence="1">Uncharacterized protein</fullName>
    </submittedName>
</protein>
<dbReference type="RefSeq" id="WP_034958619.1">
    <property type="nucleotide sequence ID" value="NZ_JMIW01000001.1"/>
</dbReference>
<sequence>MTDQDPPSMEIPDSEAIATAQLVLPLVLTRLESDPVWSLAMLNAVRKQLGTCEGAEGASRPLRIGDVLAIPAGEALAEAHKQAVQNQLSSAMILAQIALREPNALGNAKTNARLLFASILERQGRLKEAAKVVGQACSEDPSNENALSDRDRIAGTLRAKARASSDISKAERVAVLLTLLQLSGWNFADAKAFFTASCSLLRGP</sequence>
<accession>A0A074N2P7</accession>
<keyword evidence="2" id="KW-1185">Reference proteome</keyword>
<proteinExistence type="predicted"/>
<dbReference type="EMBL" id="JMIW01000001">
    <property type="protein sequence ID" value="KEO92212.1"/>
    <property type="molecule type" value="Genomic_DNA"/>
</dbReference>
<dbReference type="AlphaFoldDB" id="A0A074N2P7"/>
<dbReference type="Proteomes" id="UP000027647">
    <property type="component" value="Unassembled WGS sequence"/>
</dbReference>
<gene>
    <name evidence="1" type="ORF">EH31_05975</name>
</gene>
<comment type="caution">
    <text evidence="1">The sequence shown here is derived from an EMBL/GenBank/DDBJ whole genome shotgun (WGS) entry which is preliminary data.</text>
</comment>